<evidence type="ECO:0008006" key="3">
    <source>
        <dbReference type="Google" id="ProtNLM"/>
    </source>
</evidence>
<evidence type="ECO:0000313" key="2">
    <source>
        <dbReference type="Proteomes" id="UP000189800"/>
    </source>
</evidence>
<accession>A0A1T0CMW3</accession>
<dbReference type="Proteomes" id="UP000189800">
    <property type="component" value="Unassembled WGS sequence"/>
</dbReference>
<gene>
    <name evidence="1" type="ORF">B0680_06480</name>
</gene>
<protein>
    <recommendedName>
        <fullName evidence="3">Thioredoxin family protein</fullName>
    </recommendedName>
</protein>
<reference evidence="1 2" key="1">
    <citation type="submission" date="2017-02" db="EMBL/GenBank/DDBJ databases">
        <title>Draft genome sequence of Moraxella pluranimalium CCUG 54913T type strain.</title>
        <authorList>
            <person name="Salva-Serra F."/>
            <person name="Engstrom-Jakobsson H."/>
            <person name="Thorell K."/>
            <person name="Jaen-Luchoro D."/>
            <person name="Gonzales-Siles L."/>
            <person name="Karlsson R."/>
            <person name="Yazdan S."/>
            <person name="Boulund F."/>
            <person name="Johnning A."/>
            <person name="Engstrand L."/>
            <person name="Kristiansson E."/>
            <person name="Moore E."/>
        </authorList>
    </citation>
    <scope>NUCLEOTIDE SEQUENCE [LARGE SCALE GENOMIC DNA]</scope>
    <source>
        <strain evidence="1 2">CCUG 54913</strain>
    </source>
</reference>
<organism evidence="1 2">
    <name type="scientific">Moraxella pluranimalium</name>
    <dbReference type="NCBI Taxonomy" id="470453"/>
    <lineage>
        <taxon>Bacteria</taxon>
        <taxon>Pseudomonadati</taxon>
        <taxon>Pseudomonadota</taxon>
        <taxon>Gammaproteobacteria</taxon>
        <taxon>Moraxellales</taxon>
        <taxon>Moraxellaceae</taxon>
        <taxon>Moraxella</taxon>
    </lineage>
</organism>
<dbReference type="AlphaFoldDB" id="A0A1T0CMW3"/>
<proteinExistence type="predicted"/>
<keyword evidence="2" id="KW-1185">Reference proteome</keyword>
<sequence>MRRELLTCLQVNDDDSHEHTWYLLGTDGCHLCQDAQTWMSFVLKTQPNPPTLTRLEIMNTKDITLLDTLGKYIPILITPTKLLCYPFSVMDINQLLTKSVS</sequence>
<name>A0A1T0CMW3_9GAMM</name>
<evidence type="ECO:0000313" key="1">
    <source>
        <dbReference type="EMBL" id="OOS23690.1"/>
    </source>
</evidence>
<comment type="caution">
    <text evidence="1">The sequence shown here is derived from an EMBL/GenBank/DDBJ whole genome shotgun (WGS) entry which is preliminary data.</text>
</comment>
<dbReference type="EMBL" id="MUYU01000015">
    <property type="protein sequence ID" value="OOS23690.1"/>
    <property type="molecule type" value="Genomic_DNA"/>
</dbReference>
<dbReference type="STRING" id="470453.B0680_06480"/>
<dbReference type="Gene3D" id="3.40.30.10">
    <property type="entry name" value="Glutaredoxin"/>
    <property type="match status" value="1"/>
</dbReference>